<dbReference type="Gene3D" id="1.10.10.10">
    <property type="entry name" value="Winged helix-like DNA-binding domain superfamily/Winged helix DNA-binding domain"/>
    <property type="match status" value="1"/>
</dbReference>
<keyword evidence="7" id="KW-1185">Reference proteome</keyword>
<evidence type="ECO:0000313" key="6">
    <source>
        <dbReference type="EMBL" id="GAA5091778.1"/>
    </source>
</evidence>
<dbReference type="RefSeq" id="WP_300647467.1">
    <property type="nucleotide sequence ID" value="NZ_BAABKD010000011.1"/>
</dbReference>
<comment type="similarity">
    <text evidence="1">Belongs to the LysR transcriptional regulatory family.</text>
</comment>
<dbReference type="PANTHER" id="PTHR30419">
    <property type="entry name" value="HTH-TYPE TRANSCRIPTIONAL REGULATOR YBHD"/>
    <property type="match status" value="1"/>
</dbReference>
<keyword evidence="4" id="KW-0804">Transcription</keyword>
<dbReference type="PROSITE" id="PS50931">
    <property type="entry name" value="HTH_LYSR"/>
    <property type="match status" value="1"/>
</dbReference>
<dbReference type="SUPFAM" id="SSF46785">
    <property type="entry name" value="Winged helix' DNA-binding domain"/>
    <property type="match status" value="1"/>
</dbReference>
<dbReference type="InterPro" id="IPR050950">
    <property type="entry name" value="HTH-type_LysR_regulators"/>
</dbReference>
<evidence type="ECO:0000256" key="1">
    <source>
        <dbReference type="ARBA" id="ARBA00009437"/>
    </source>
</evidence>
<evidence type="ECO:0000256" key="3">
    <source>
        <dbReference type="ARBA" id="ARBA00023125"/>
    </source>
</evidence>
<gene>
    <name evidence="6" type="ORF">GCM10023337_18020</name>
</gene>
<dbReference type="InterPro" id="IPR005119">
    <property type="entry name" value="LysR_subst-bd"/>
</dbReference>
<keyword evidence="2" id="KW-0805">Transcription regulation</keyword>
<dbReference type="InterPro" id="IPR036390">
    <property type="entry name" value="WH_DNA-bd_sf"/>
</dbReference>
<organism evidence="6 7">
    <name type="scientific">Paenalcaligenes hermetiae</name>
    <dbReference type="NCBI Taxonomy" id="1157987"/>
    <lineage>
        <taxon>Bacteria</taxon>
        <taxon>Pseudomonadati</taxon>
        <taxon>Pseudomonadota</taxon>
        <taxon>Betaproteobacteria</taxon>
        <taxon>Burkholderiales</taxon>
        <taxon>Alcaligenaceae</taxon>
        <taxon>Paenalcaligenes</taxon>
    </lineage>
</organism>
<dbReference type="Gene3D" id="3.40.190.290">
    <property type="match status" value="1"/>
</dbReference>
<reference evidence="7" key="1">
    <citation type="journal article" date="2019" name="Int. J. Syst. Evol. Microbiol.">
        <title>The Global Catalogue of Microorganisms (GCM) 10K type strain sequencing project: providing services to taxonomists for standard genome sequencing and annotation.</title>
        <authorList>
            <consortium name="The Broad Institute Genomics Platform"/>
            <consortium name="The Broad Institute Genome Sequencing Center for Infectious Disease"/>
            <person name="Wu L."/>
            <person name="Ma J."/>
        </authorList>
    </citation>
    <scope>NUCLEOTIDE SEQUENCE [LARGE SCALE GENOMIC DNA]</scope>
    <source>
        <strain evidence="7">JCM 18423</strain>
    </source>
</reference>
<dbReference type="Pfam" id="PF00126">
    <property type="entry name" value="HTH_1"/>
    <property type="match status" value="1"/>
</dbReference>
<protein>
    <submittedName>
        <fullName evidence="6">LysR family transcriptional regulator</fullName>
    </submittedName>
</protein>
<dbReference type="SUPFAM" id="SSF53850">
    <property type="entry name" value="Periplasmic binding protein-like II"/>
    <property type="match status" value="1"/>
</dbReference>
<evidence type="ECO:0000313" key="7">
    <source>
        <dbReference type="Proteomes" id="UP001500227"/>
    </source>
</evidence>
<evidence type="ECO:0000256" key="4">
    <source>
        <dbReference type="ARBA" id="ARBA00023163"/>
    </source>
</evidence>
<dbReference type="EMBL" id="BAABKD010000011">
    <property type="protein sequence ID" value="GAA5091778.1"/>
    <property type="molecule type" value="Genomic_DNA"/>
</dbReference>
<dbReference type="PRINTS" id="PR00039">
    <property type="entry name" value="HTHLYSR"/>
</dbReference>
<keyword evidence="3" id="KW-0238">DNA-binding</keyword>
<accession>A0ABP9M643</accession>
<dbReference type="Proteomes" id="UP001500227">
    <property type="component" value="Unassembled WGS sequence"/>
</dbReference>
<dbReference type="InterPro" id="IPR036388">
    <property type="entry name" value="WH-like_DNA-bd_sf"/>
</dbReference>
<dbReference type="InterPro" id="IPR000847">
    <property type="entry name" value="LysR_HTH_N"/>
</dbReference>
<comment type="caution">
    <text evidence="6">The sequence shown here is derived from an EMBL/GenBank/DDBJ whole genome shotgun (WGS) entry which is preliminary data.</text>
</comment>
<evidence type="ECO:0000259" key="5">
    <source>
        <dbReference type="PROSITE" id="PS50931"/>
    </source>
</evidence>
<feature type="domain" description="HTH lysR-type" evidence="5">
    <location>
        <begin position="6"/>
        <end position="60"/>
    </location>
</feature>
<sequence>MIHGAKHLRAFLAVAKLKSFTLAARDLHVSQPTLSVQIQQLEQHLNVQLFERDRRHVRLSPDGQRLFPEIEKLYEATQRLFQANSNHLPTPVHLRLGVLPSIAAAVLPQVLPPFKKTYPHIHIEIHDAVDLNLIKMLKSHEIEFALGAHLSTEKNIRYTPWKEDTMSVFYPIGHPIEQISAPCLTDIIQYPQVVTTLNTSVRQIVDAALHALSLKMEIAVEAHYLSTAAALVQSGLGLAILPTSASQAVCMTHLRSTPIAAPSLKRQLVVLQRENQSPSLAAQQFIQFLLNFSTS</sequence>
<proteinExistence type="inferred from homology"/>
<evidence type="ECO:0000256" key="2">
    <source>
        <dbReference type="ARBA" id="ARBA00023015"/>
    </source>
</evidence>
<name>A0ABP9M643_9BURK</name>
<dbReference type="Pfam" id="PF03466">
    <property type="entry name" value="LysR_substrate"/>
    <property type="match status" value="1"/>
</dbReference>
<dbReference type="PANTHER" id="PTHR30419:SF8">
    <property type="entry name" value="NITROGEN ASSIMILATION TRANSCRIPTIONAL ACTIVATOR-RELATED"/>
    <property type="match status" value="1"/>
</dbReference>